<proteinExistence type="predicted"/>
<reference evidence="1" key="1">
    <citation type="journal article" date="2021" name="New Phytol.">
        <title>Evolutionary innovations through gain and loss of genes in the ectomycorrhizal Boletales.</title>
        <authorList>
            <person name="Wu G."/>
            <person name="Miyauchi S."/>
            <person name="Morin E."/>
            <person name="Kuo A."/>
            <person name="Drula E."/>
            <person name="Varga T."/>
            <person name="Kohler A."/>
            <person name="Feng B."/>
            <person name="Cao Y."/>
            <person name="Lipzen A."/>
            <person name="Daum C."/>
            <person name="Hundley H."/>
            <person name="Pangilinan J."/>
            <person name="Johnson J."/>
            <person name="Barry K."/>
            <person name="LaButti K."/>
            <person name="Ng V."/>
            <person name="Ahrendt S."/>
            <person name="Min B."/>
            <person name="Choi I.G."/>
            <person name="Park H."/>
            <person name="Plett J.M."/>
            <person name="Magnuson J."/>
            <person name="Spatafora J.W."/>
            <person name="Nagy L.G."/>
            <person name="Henrissat B."/>
            <person name="Grigoriev I.V."/>
            <person name="Yang Z.L."/>
            <person name="Xu J."/>
            <person name="Martin F.M."/>
        </authorList>
    </citation>
    <scope>NUCLEOTIDE SEQUENCE</scope>
    <source>
        <strain evidence="1">KUC20120723A-06</strain>
    </source>
</reference>
<keyword evidence="2" id="KW-1185">Reference proteome</keyword>
<protein>
    <submittedName>
        <fullName evidence="1">Uncharacterized protein</fullName>
    </submittedName>
</protein>
<dbReference type="Proteomes" id="UP000790709">
    <property type="component" value="Unassembled WGS sequence"/>
</dbReference>
<comment type="caution">
    <text evidence="1">The sequence shown here is derived from an EMBL/GenBank/DDBJ whole genome shotgun (WGS) entry which is preliminary data.</text>
</comment>
<name>A0ACB8B0K6_9AGAM</name>
<accession>A0ACB8B0K6</accession>
<sequence>PAQTVAGVRRSKQETRRVDRNRDYQWTLDEEEARKEERKQAEPEAPEVPEVPSAFAASLDPEEIFFAGVANTGPTNKDLPRDLKEALACSDGHLW</sequence>
<gene>
    <name evidence="1" type="ORF">BV22DRAFT_966006</name>
</gene>
<feature type="non-terminal residue" evidence="1">
    <location>
        <position position="95"/>
    </location>
</feature>
<evidence type="ECO:0000313" key="1">
    <source>
        <dbReference type="EMBL" id="KAH7918373.1"/>
    </source>
</evidence>
<organism evidence="1 2">
    <name type="scientific">Leucogyrophana mollusca</name>
    <dbReference type="NCBI Taxonomy" id="85980"/>
    <lineage>
        <taxon>Eukaryota</taxon>
        <taxon>Fungi</taxon>
        <taxon>Dikarya</taxon>
        <taxon>Basidiomycota</taxon>
        <taxon>Agaricomycotina</taxon>
        <taxon>Agaricomycetes</taxon>
        <taxon>Agaricomycetidae</taxon>
        <taxon>Boletales</taxon>
        <taxon>Boletales incertae sedis</taxon>
        <taxon>Leucogyrophana</taxon>
    </lineage>
</organism>
<dbReference type="EMBL" id="MU266797">
    <property type="protein sequence ID" value="KAH7918373.1"/>
    <property type="molecule type" value="Genomic_DNA"/>
</dbReference>
<feature type="non-terminal residue" evidence="1">
    <location>
        <position position="1"/>
    </location>
</feature>
<evidence type="ECO:0000313" key="2">
    <source>
        <dbReference type="Proteomes" id="UP000790709"/>
    </source>
</evidence>